<dbReference type="SUPFAM" id="SSF46565">
    <property type="entry name" value="Chaperone J-domain"/>
    <property type="match status" value="1"/>
</dbReference>
<dbReference type="InterPro" id="IPR001623">
    <property type="entry name" value="DnaJ_domain"/>
</dbReference>
<keyword evidence="2" id="KW-0346">Stress response</keyword>
<dbReference type="InterPro" id="IPR036869">
    <property type="entry name" value="J_dom_sf"/>
</dbReference>
<organism evidence="4 5">
    <name type="scientific">Halolactibacillus alkaliphilus</name>
    <dbReference type="NCBI Taxonomy" id="442899"/>
    <lineage>
        <taxon>Bacteria</taxon>
        <taxon>Bacillati</taxon>
        <taxon>Bacillota</taxon>
        <taxon>Bacilli</taxon>
        <taxon>Bacillales</taxon>
        <taxon>Bacillaceae</taxon>
        <taxon>Halolactibacillus</taxon>
    </lineage>
</organism>
<evidence type="ECO:0000256" key="2">
    <source>
        <dbReference type="ARBA" id="ARBA00023016"/>
    </source>
</evidence>
<dbReference type="RefSeq" id="WP_089801710.1">
    <property type="nucleotide sequence ID" value="NZ_BJYE01000014.1"/>
</dbReference>
<feature type="domain" description="J" evidence="3">
    <location>
        <begin position="5"/>
        <end position="64"/>
    </location>
</feature>
<evidence type="ECO:0000313" key="5">
    <source>
        <dbReference type="Proteomes" id="UP000321400"/>
    </source>
</evidence>
<dbReference type="AlphaFoldDB" id="A0A511X1S8"/>
<dbReference type="PROSITE" id="PS50076">
    <property type="entry name" value="DNAJ_2"/>
    <property type="match status" value="1"/>
</dbReference>
<evidence type="ECO:0000259" key="3">
    <source>
        <dbReference type="PROSITE" id="PS50076"/>
    </source>
</evidence>
<accession>A0A511X1S8</accession>
<comment type="caution">
    <text evidence="4">The sequence shown here is derived from an EMBL/GenBank/DDBJ whole genome shotgun (WGS) entry which is preliminary data.</text>
</comment>
<evidence type="ECO:0000256" key="1">
    <source>
        <dbReference type="ARBA" id="ARBA00022705"/>
    </source>
</evidence>
<proteinExistence type="predicted"/>
<protein>
    <recommendedName>
        <fullName evidence="3">J domain-containing protein</fullName>
    </recommendedName>
</protein>
<dbReference type="Proteomes" id="UP000321400">
    <property type="component" value="Unassembled WGS sequence"/>
</dbReference>
<keyword evidence="1" id="KW-0235">DNA replication</keyword>
<dbReference type="GO" id="GO:0006260">
    <property type="term" value="P:DNA replication"/>
    <property type="evidence" value="ECO:0007669"/>
    <property type="project" value="UniProtKB-KW"/>
</dbReference>
<sequence length="375" mass="44503">MERDSYYKRLGTTAKASQARIIYRYYEQVKKFPKEVDLETNRRIEEAFQVLGSAEKRMAYDRIRKYKYNVKDLMLHGLRFLGEDDVTSKTHMTAALMLEPIDHSTVLFGVSHLSKFAIEQERITDFIERYETLILNQDRHLKHQLLKYLSAVYSFSDDEDRGFDISSEYVKHLKSPTADDAPVLLWYFDLLLQRNQTKDILKVHKLLKELLPTLPDDEFTDHLYDQLTEMFTTYYQLGLFTYGCYVQELQLAMIPDKPALRDGLKDMKALAQLEKDYERAMIDSKINMSVVLDLTRLLFKGHERKKMLEDELFEQGYIYELAIEAEADLHAAGLMRIKKSYPRLYRAYKDVFDREISRFTEHLSREEKRRLMKLT</sequence>
<name>A0A511X1S8_9BACI</name>
<gene>
    <name evidence="4" type="ORF">HAL01_13350</name>
</gene>
<evidence type="ECO:0000313" key="4">
    <source>
        <dbReference type="EMBL" id="GEN56871.1"/>
    </source>
</evidence>
<reference evidence="4 5" key="1">
    <citation type="submission" date="2019-07" db="EMBL/GenBank/DDBJ databases">
        <title>Whole genome shotgun sequence of Halolactibacillus alkaliphilus NBRC 103919.</title>
        <authorList>
            <person name="Hosoyama A."/>
            <person name="Uohara A."/>
            <person name="Ohji S."/>
            <person name="Ichikawa N."/>
        </authorList>
    </citation>
    <scope>NUCLEOTIDE SEQUENCE [LARGE SCALE GENOMIC DNA]</scope>
    <source>
        <strain evidence="4 5">NBRC 103919</strain>
    </source>
</reference>
<dbReference type="OrthoDB" id="129696at2"/>
<dbReference type="Gene3D" id="1.10.287.110">
    <property type="entry name" value="DnaJ domain"/>
    <property type="match status" value="1"/>
</dbReference>
<keyword evidence="5" id="KW-1185">Reference proteome</keyword>
<dbReference type="EMBL" id="BJYE01000014">
    <property type="protein sequence ID" value="GEN56871.1"/>
    <property type="molecule type" value="Genomic_DNA"/>
</dbReference>